<dbReference type="SUPFAM" id="SSF49464">
    <property type="entry name" value="Carboxypeptidase regulatory domain-like"/>
    <property type="match status" value="1"/>
</dbReference>
<dbReference type="PROSITE" id="PS52016">
    <property type="entry name" value="TONB_DEPENDENT_REC_3"/>
    <property type="match status" value="1"/>
</dbReference>
<dbReference type="RefSeq" id="WP_200106316.1">
    <property type="nucleotide sequence ID" value="NZ_JAEHFV010000003.1"/>
</dbReference>
<evidence type="ECO:0000256" key="8">
    <source>
        <dbReference type="PROSITE-ProRule" id="PRU01360"/>
    </source>
</evidence>
<dbReference type="Gene3D" id="2.40.170.20">
    <property type="entry name" value="TonB-dependent receptor, beta-barrel domain"/>
    <property type="match status" value="1"/>
</dbReference>
<dbReference type="Pfam" id="PF07715">
    <property type="entry name" value="Plug"/>
    <property type="match status" value="1"/>
</dbReference>
<evidence type="ECO:0000256" key="2">
    <source>
        <dbReference type="ARBA" id="ARBA00022448"/>
    </source>
</evidence>
<keyword evidence="5 9" id="KW-0798">TonB box</keyword>
<keyword evidence="7 8" id="KW-0998">Cell outer membrane</keyword>
<dbReference type="EMBL" id="JAEHFV010000003">
    <property type="protein sequence ID" value="MBK0370194.1"/>
    <property type="molecule type" value="Genomic_DNA"/>
</dbReference>
<accession>A0A934PMV0</accession>
<protein>
    <submittedName>
        <fullName evidence="12">TonB-dependent receptor</fullName>
    </submittedName>
</protein>
<evidence type="ECO:0000256" key="5">
    <source>
        <dbReference type="ARBA" id="ARBA00023077"/>
    </source>
</evidence>
<evidence type="ECO:0000256" key="6">
    <source>
        <dbReference type="ARBA" id="ARBA00023136"/>
    </source>
</evidence>
<name>A0A934PMV0_9FLAO</name>
<dbReference type="InterPro" id="IPR012910">
    <property type="entry name" value="Plug_dom"/>
</dbReference>
<evidence type="ECO:0000256" key="4">
    <source>
        <dbReference type="ARBA" id="ARBA00022692"/>
    </source>
</evidence>
<comment type="similarity">
    <text evidence="8 9">Belongs to the TonB-dependent receptor family.</text>
</comment>
<feature type="domain" description="TonB-dependent receptor plug" evidence="11">
    <location>
        <begin position="140"/>
        <end position="246"/>
    </location>
</feature>
<dbReference type="InterPro" id="IPR023996">
    <property type="entry name" value="TonB-dep_OMP_SusC/RagA"/>
</dbReference>
<evidence type="ECO:0000256" key="3">
    <source>
        <dbReference type="ARBA" id="ARBA00022452"/>
    </source>
</evidence>
<evidence type="ECO:0000256" key="9">
    <source>
        <dbReference type="RuleBase" id="RU003357"/>
    </source>
</evidence>
<dbReference type="Gene3D" id="2.60.40.1120">
    <property type="entry name" value="Carboxypeptidase-like, regulatory domain"/>
    <property type="match status" value="1"/>
</dbReference>
<keyword evidence="2 8" id="KW-0813">Transport</keyword>
<comment type="subcellular location">
    <subcellularLocation>
        <location evidence="1 8">Cell outer membrane</location>
        <topology evidence="1 8">Multi-pass membrane protein</topology>
    </subcellularLocation>
</comment>
<dbReference type="NCBIfam" id="TIGR04056">
    <property type="entry name" value="OMP_RagA_SusC"/>
    <property type="match status" value="1"/>
</dbReference>
<evidence type="ECO:0000313" key="13">
    <source>
        <dbReference type="Proteomes" id="UP000609172"/>
    </source>
</evidence>
<proteinExistence type="inferred from homology"/>
<keyword evidence="12" id="KW-0675">Receptor</keyword>
<feature type="domain" description="TonB-dependent receptor-like beta-barrel" evidence="10">
    <location>
        <begin position="447"/>
        <end position="871"/>
    </location>
</feature>
<keyword evidence="6 8" id="KW-0472">Membrane</keyword>
<dbReference type="InterPro" id="IPR039426">
    <property type="entry name" value="TonB-dep_rcpt-like"/>
</dbReference>
<dbReference type="Pfam" id="PF00593">
    <property type="entry name" value="TonB_dep_Rec_b-barrel"/>
    <property type="match status" value="1"/>
</dbReference>
<keyword evidence="13" id="KW-1185">Reference proteome</keyword>
<organism evidence="12 13">
    <name type="scientific">Flavobacterium agrisoli</name>
    <dbReference type="NCBI Taxonomy" id="2793066"/>
    <lineage>
        <taxon>Bacteria</taxon>
        <taxon>Pseudomonadati</taxon>
        <taxon>Bacteroidota</taxon>
        <taxon>Flavobacteriia</taxon>
        <taxon>Flavobacteriales</taxon>
        <taxon>Flavobacteriaceae</taxon>
        <taxon>Flavobacterium</taxon>
    </lineage>
</organism>
<dbReference type="SUPFAM" id="SSF56935">
    <property type="entry name" value="Porins"/>
    <property type="match status" value="1"/>
</dbReference>
<dbReference type="NCBIfam" id="TIGR04057">
    <property type="entry name" value="SusC_RagA_signa"/>
    <property type="match status" value="1"/>
</dbReference>
<dbReference type="InterPro" id="IPR008969">
    <property type="entry name" value="CarboxyPept-like_regulatory"/>
</dbReference>
<dbReference type="InterPro" id="IPR023997">
    <property type="entry name" value="TonB-dep_OMP_SusC/RagA_CS"/>
</dbReference>
<gene>
    <name evidence="12" type="ORF">I5M07_10115</name>
</gene>
<evidence type="ECO:0000259" key="10">
    <source>
        <dbReference type="Pfam" id="PF00593"/>
    </source>
</evidence>
<dbReference type="InterPro" id="IPR000531">
    <property type="entry name" value="Beta-barrel_TonB"/>
</dbReference>
<sequence length="1117" mass="124086">MLNHFFSNYLFFLSKIRKRKRFSLQHTSLGVFTVVLFLCTTSFYGQTVTGVVRGGDTSEPLPGVPINLKGTTMGTSTDFDGKFSISLSGTNPILVFSYMGYKPKEVVVNGQKVINVTLEIDSNQLDEVVIVDYGYGKVKRSDMTGAVSSISGKDLERIPVATVSEAITGKLPGVNVTSADGEPGADVQIRVRGGGSITQDNAPLYVVDGFIVNTINDIPSSDIESVDVLKDAAATAVYGARASNGVIVITTKSPKKGKVSIAYNNYFQFNSLPADRSYEVLSPYEFVLANYEYQALRGETAVKDHVRYFGNFSDIDIYKSKKPTDWQDELFGGSRLSQFHNLSISGGTEMTSMRLSVSRNDEEGLLVGSEYGRTAINFKLDQKITDKLKFEGGARITNTVIDGAGTSTNAQLKIKDAVQTRPVNGIADDLDIDLNQPNSDDDYQQFLLSLVDPRDLVEQDWRKRTYNSYVLNAGLNWEIINGLVFKTIFTTEQEFREELRFYGPLTGESFNNGGSLPIGQKDNIENFSRRWLNTLNYKKSWGDNYKMDFLLGQEISSNGGKRDFTRSEDFRASITPQELFANMAFGRVDRKETEDYTDSNRRSVFGRFDFQLYNKYIFTLSFRADESSRFSENNRRGYFPALAFAWKIHEEGFMKNVDFVNELKLRLSYGQTGNDRVPATATQFLFGATTNRGPGFGNIDNVYYAPDSNSLYNPDLKWETTSTNNLGLDFLLFNKRINGTLDVYSNTTTNLLLQSAIPNNTGFTTQWNNIGATSNKGIEFGVTGYIVDNKDFTLSANFNIGKNDFRIDALDGTNERFERSNWASTDLNNINDYYLRVGGKVGDIYGYVTDGMYTVDDFTQYNATTKTYELKPGIPNAGGTVGNTNIRPGFLKLKDLPTIDTDGDGIADTGDGVINADDRQVIGNALPDFQGGFGLTARYKAFDFSIFFNYQSGNDVYNTGKIQFNQLRRVTNGNMLDNMNSGNRFTYIDVDGQYTGTPGGVVTDLAQLAEMNPNKNMWSHASFGGAGALIHSWAVEDGSFIRLNNLTLGYSLPTNLISKIGVSQFRVFATGRNLHLWTKYSGYDPEVNSRGNGLTPGVDDSSYPRSRSYTVGLNVTF</sequence>
<keyword evidence="4 8" id="KW-0812">Transmembrane</keyword>
<dbReference type="Gene3D" id="2.170.130.10">
    <property type="entry name" value="TonB-dependent receptor, plug domain"/>
    <property type="match status" value="1"/>
</dbReference>
<comment type="caution">
    <text evidence="12">The sequence shown here is derived from an EMBL/GenBank/DDBJ whole genome shotgun (WGS) entry which is preliminary data.</text>
</comment>
<dbReference type="Pfam" id="PF13715">
    <property type="entry name" value="CarbopepD_reg_2"/>
    <property type="match status" value="1"/>
</dbReference>
<dbReference type="AlphaFoldDB" id="A0A934PMV0"/>
<evidence type="ECO:0000313" key="12">
    <source>
        <dbReference type="EMBL" id="MBK0370194.1"/>
    </source>
</evidence>
<reference evidence="12" key="1">
    <citation type="submission" date="2020-12" db="EMBL/GenBank/DDBJ databases">
        <title>Bacterial novel species Flavobacterium sp. SE-1-e isolated from soil.</title>
        <authorList>
            <person name="Jung H.-Y."/>
        </authorList>
    </citation>
    <scope>NUCLEOTIDE SEQUENCE</scope>
    <source>
        <strain evidence="12">SE-1-e</strain>
    </source>
</reference>
<keyword evidence="3 8" id="KW-1134">Transmembrane beta strand</keyword>
<dbReference type="InterPro" id="IPR036942">
    <property type="entry name" value="Beta-barrel_TonB_sf"/>
</dbReference>
<dbReference type="Proteomes" id="UP000609172">
    <property type="component" value="Unassembled WGS sequence"/>
</dbReference>
<dbReference type="FunFam" id="2.170.130.10:FF:000008">
    <property type="entry name" value="SusC/RagA family TonB-linked outer membrane protein"/>
    <property type="match status" value="1"/>
</dbReference>
<evidence type="ECO:0000256" key="1">
    <source>
        <dbReference type="ARBA" id="ARBA00004571"/>
    </source>
</evidence>
<dbReference type="InterPro" id="IPR037066">
    <property type="entry name" value="Plug_dom_sf"/>
</dbReference>
<evidence type="ECO:0000256" key="7">
    <source>
        <dbReference type="ARBA" id="ARBA00023237"/>
    </source>
</evidence>
<evidence type="ECO:0000259" key="11">
    <source>
        <dbReference type="Pfam" id="PF07715"/>
    </source>
</evidence>
<dbReference type="GO" id="GO:0009279">
    <property type="term" value="C:cell outer membrane"/>
    <property type="evidence" value="ECO:0007669"/>
    <property type="project" value="UniProtKB-SubCell"/>
</dbReference>